<keyword evidence="2" id="KW-0812">Transmembrane</keyword>
<feature type="region of interest" description="Disordered" evidence="1">
    <location>
        <begin position="702"/>
        <end position="755"/>
    </location>
</feature>
<feature type="compositionally biased region" description="Pro residues" evidence="1">
    <location>
        <begin position="316"/>
        <end position="335"/>
    </location>
</feature>
<feature type="region of interest" description="Disordered" evidence="1">
    <location>
        <begin position="171"/>
        <end position="209"/>
    </location>
</feature>
<protein>
    <submittedName>
        <fullName evidence="3">Uncharacterized protein</fullName>
    </submittedName>
</protein>
<evidence type="ECO:0000256" key="2">
    <source>
        <dbReference type="SAM" id="Phobius"/>
    </source>
</evidence>
<sequence>MTAIIAVVKREASESVLARANPRPRPARPAAPGVTHGGDARPPTLETDVAGAVNNKVKVTGSNSRDAHTPVNASSQLAGITGPRAWASVRDRRRSLPVGPRALPPALEKVTTTGGRPSANKHGHASLRLPLHPRDAPVTMRYSRRPRPSRRPLHASDDLRALITTQWALCPSERRRAPQTTGQEPTPPARVHDFPAHTTPKEEPKESTRPLLTFPFPFLHDLTESASTTTRQTPPCPGGVQGGPNAAPAPRSLLPRHRTAYRPLGGKQAPRAAHTTGAKHSCANNFHNFCQGILRFPSPLSIKQVSPLLSPRKSRAPPPPPSPPIPRPRAPPSFPSWPVLSPSDNEGEGQRRLSPHARVGPPPSASHHFSPRHERQDPASGAPVHSREAGQRSLPLQVIAGLPPAAVLPASLIFMLSFPYPVYLPSSPHLSPIFATGYTAHFRLSGSISGASPETEGRLTERLGCHPEEASLSGYVAAPSRRLPSLSSSIPLLSLLISPSLHLPRCLLIRPSSPLPSLFSLSFPSPSIPFPSFLSPLSSLRSFLSASPPSLSLFFLFFSSPPSPSPFLLFLLSSFASPFFLFLFLSLSFLFSPLFLLLSPPVFSPILTSLALSVFINPLCPHLFSSVFTPPLSPLLLASLPFPPPLQPPHLTHQKPLHPLSSFPSHHTLPSLPSPPPPHLIKTLPFPPSSLLLPTYQPSLPRPLLPLPPPPPNLITPLPSPSSPPQPPSRPRPQSVLPPPLPSACLPSLPRQPSK</sequence>
<feature type="region of interest" description="Disordered" evidence="1">
    <location>
        <begin position="226"/>
        <end position="252"/>
    </location>
</feature>
<evidence type="ECO:0000313" key="3">
    <source>
        <dbReference type="EMBL" id="ROT64904.1"/>
    </source>
</evidence>
<feature type="compositionally biased region" description="Basic residues" evidence="1">
    <location>
        <begin position="142"/>
        <end position="153"/>
    </location>
</feature>
<gene>
    <name evidence="3" type="ORF">C7M84_017145</name>
</gene>
<keyword evidence="4" id="KW-1185">Reference proteome</keyword>
<feature type="region of interest" description="Disordered" evidence="1">
    <location>
        <begin position="96"/>
        <end position="158"/>
    </location>
</feature>
<reference evidence="3 4" key="2">
    <citation type="submission" date="2019-01" db="EMBL/GenBank/DDBJ databases">
        <title>The decoding of complex shrimp genome reveals the adaptation for benthos swimmer, frequently molting mechanism and breeding impact on genome.</title>
        <authorList>
            <person name="Sun Y."/>
            <person name="Gao Y."/>
            <person name="Yu Y."/>
        </authorList>
    </citation>
    <scope>NUCLEOTIDE SEQUENCE [LARGE SCALE GENOMIC DNA]</scope>
    <source>
        <tissue evidence="3">Muscle</tissue>
    </source>
</reference>
<dbReference type="EMBL" id="QCYY01003170">
    <property type="protein sequence ID" value="ROT64904.1"/>
    <property type="molecule type" value="Genomic_DNA"/>
</dbReference>
<feature type="transmembrane region" description="Helical" evidence="2">
    <location>
        <begin position="567"/>
        <end position="587"/>
    </location>
</feature>
<keyword evidence="2" id="KW-0472">Membrane</keyword>
<organism evidence="3 4">
    <name type="scientific">Penaeus vannamei</name>
    <name type="common">Whiteleg shrimp</name>
    <name type="synonym">Litopenaeus vannamei</name>
    <dbReference type="NCBI Taxonomy" id="6689"/>
    <lineage>
        <taxon>Eukaryota</taxon>
        <taxon>Metazoa</taxon>
        <taxon>Ecdysozoa</taxon>
        <taxon>Arthropoda</taxon>
        <taxon>Crustacea</taxon>
        <taxon>Multicrustacea</taxon>
        <taxon>Malacostraca</taxon>
        <taxon>Eumalacostraca</taxon>
        <taxon>Eucarida</taxon>
        <taxon>Decapoda</taxon>
        <taxon>Dendrobranchiata</taxon>
        <taxon>Penaeoidea</taxon>
        <taxon>Penaeidae</taxon>
        <taxon>Penaeus</taxon>
    </lineage>
</organism>
<feature type="region of interest" description="Disordered" evidence="1">
    <location>
        <begin position="15"/>
        <end position="49"/>
    </location>
</feature>
<accession>A0A423SL78</accession>
<proteinExistence type="predicted"/>
<evidence type="ECO:0000313" key="4">
    <source>
        <dbReference type="Proteomes" id="UP000283509"/>
    </source>
</evidence>
<feature type="compositionally biased region" description="Basic and acidic residues" evidence="1">
    <location>
        <begin position="190"/>
        <end position="208"/>
    </location>
</feature>
<name>A0A423SL78_PENVA</name>
<evidence type="ECO:0000256" key="1">
    <source>
        <dbReference type="SAM" id="MobiDB-lite"/>
    </source>
</evidence>
<dbReference type="AlphaFoldDB" id="A0A423SL78"/>
<feature type="region of interest" description="Disordered" evidence="1">
    <location>
        <begin position="307"/>
        <end position="389"/>
    </location>
</feature>
<feature type="transmembrane region" description="Helical" evidence="2">
    <location>
        <begin position="594"/>
        <end position="616"/>
    </location>
</feature>
<reference evidence="3 4" key="1">
    <citation type="submission" date="2018-04" db="EMBL/GenBank/DDBJ databases">
        <authorList>
            <person name="Zhang X."/>
            <person name="Yuan J."/>
            <person name="Li F."/>
            <person name="Xiang J."/>
        </authorList>
    </citation>
    <scope>NUCLEOTIDE SEQUENCE [LARGE SCALE GENOMIC DNA]</scope>
    <source>
        <tissue evidence="3">Muscle</tissue>
    </source>
</reference>
<dbReference type="Proteomes" id="UP000283509">
    <property type="component" value="Unassembled WGS sequence"/>
</dbReference>
<comment type="caution">
    <text evidence="3">The sequence shown here is derived from an EMBL/GenBank/DDBJ whole genome shotgun (WGS) entry which is preliminary data.</text>
</comment>
<feature type="compositionally biased region" description="Pro residues" evidence="1">
    <location>
        <begin position="702"/>
        <end position="742"/>
    </location>
</feature>
<keyword evidence="2" id="KW-1133">Transmembrane helix</keyword>